<dbReference type="Pfam" id="PF08888">
    <property type="entry name" value="HopJ"/>
    <property type="match status" value="1"/>
</dbReference>
<reference evidence="1" key="1">
    <citation type="submission" date="2021-01" db="EMBL/GenBank/DDBJ databases">
        <authorList>
            <person name="Corre E."/>
            <person name="Pelletier E."/>
            <person name="Niang G."/>
            <person name="Scheremetjew M."/>
            <person name="Finn R."/>
            <person name="Kale V."/>
            <person name="Holt S."/>
            <person name="Cochrane G."/>
            <person name="Meng A."/>
            <person name="Brown T."/>
            <person name="Cohen L."/>
        </authorList>
    </citation>
    <scope>NUCLEOTIDE SEQUENCE</scope>
    <source>
        <strain evidence="1">379</strain>
    </source>
</reference>
<dbReference type="InterPro" id="IPR014984">
    <property type="entry name" value="HopJ"/>
</dbReference>
<name>A0A7S3WYJ1_EMIHU</name>
<accession>A0A7S3WYJ1</accession>
<proteinExistence type="predicted"/>
<dbReference type="InterPro" id="IPR038604">
    <property type="entry name" value="HopJ_sf"/>
</dbReference>
<evidence type="ECO:0000313" key="1">
    <source>
        <dbReference type="EMBL" id="CAE0585142.1"/>
    </source>
</evidence>
<sequence length="220" mass="23142">MSIALLLVTAGPGLNVPHHVPLRHGRPVAVRLAIGEVPEGFLGEEQLGDWVSLKKSTALGASATVGLPDKAVALLERVQSDSQAIEFAEAVSVIDECFDVTETSFRVGDVESAAGENMGSSKLLAFGKLAGLSEQETLCLFGQYYKDVCASPADSDHPNIRAFMAGGWGAVQFPWGLSVSVPVDGKAFGTSKDAVQSALEASAQISGDDEWDPDSEIWIP</sequence>
<gene>
    <name evidence="1" type="ORF">EHUX00137_LOCUS38966</name>
</gene>
<protein>
    <submittedName>
        <fullName evidence="1">Uncharacterized protein</fullName>
    </submittedName>
</protein>
<dbReference type="EMBL" id="HBIR01049905">
    <property type="protein sequence ID" value="CAE0585142.1"/>
    <property type="molecule type" value="Transcribed_RNA"/>
</dbReference>
<dbReference type="Gene3D" id="3.20.160.10">
    <property type="entry name" value="vpa0580 domain like"/>
    <property type="match status" value="1"/>
</dbReference>
<organism evidence="1">
    <name type="scientific">Emiliania huxleyi</name>
    <name type="common">Coccolithophore</name>
    <name type="synonym">Pontosphaera huxleyi</name>
    <dbReference type="NCBI Taxonomy" id="2903"/>
    <lineage>
        <taxon>Eukaryota</taxon>
        <taxon>Haptista</taxon>
        <taxon>Haptophyta</taxon>
        <taxon>Prymnesiophyceae</taxon>
        <taxon>Isochrysidales</taxon>
        <taxon>Noelaerhabdaceae</taxon>
        <taxon>Emiliania</taxon>
    </lineage>
</organism>
<dbReference type="AlphaFoldDB" id="A0A7S3WYJ1"/>